<dbReference type="InterPro" id="IPR011990">
    <property type="entry name" value="TPR-like_helical_dom_sf"/>
</dbReference>
<name>A0A1Q9AHC4_9HYPH</name>
<dbReference type="EMBL" id="MKIO01000032">
    <property type="protein sequence ID" value="OLP54656.1"/>
    <property type="molecule type" value="Genomic_DNA"/>
</dbReference>
<accession>A0A1Q9AHC4</accession>
<proteinExistence type="predicted"/>
<evidence type="ECO:0000313" key="2">
    <source>
        <dbReference type="Proteomes" id="UP000186143"/>
    </source>
</evidence>
<evidence type="ECO:0000313" key="1">
    <source>
        <dbReference type="EMBL" id="OLP54656.1"/>
    </source>
</evidence>
<dbReference type="SUPFAM" id="SSF52540">
    <property type="entry name" value="P-loop containing nucleoside triphosphate hydrolases"/>
    <property type="match status" value="1"/>
</dbReference>
<organism evidence="1 2">
    <name type="scientific">Xaviernesmea rhizosphaerae</name>
    <dbReference type="NCBI Taxonomy" id="1672749"/>
    <lineage>
        <taxon>Bacteria</taxon>
        <taxon>Pseudomonadati</taxon>
        <taxon>Pseudomonadota</taxon>
        <taxon>Alphaproteobacteria</taxon>
        <taxon>Hyphomicrobiales</taxon>
        <taxon>Rhizobiaceae</taxon>
        <taxon>Rhizobium/Agrobacterium group</taxon>
        <taxon>Xaviernesmea</taxon>
    </lineage>
</organism>
<reference evidence="1 2" key="1">
    <citation type="submission" date="2016-09" db="EMBL/GenBank/DDBJ databases">
        <title>Rhizobium sp. nov., a novel species isolated from the rice rhizosphere.</title>
        <authorList>
            <person name="Zhao J."/>
            <person name="Zhang X."/>
        </authorList>
    </citation>
    <scope>NUCLEOTIDE SEQUENCE [LARGE SCALE GENOMIC DNA]</scope>
    <source>
        <strain evidence="1 2">MH17</strain>
    </source>
</reference>
<dbReference type="PANTHER" id="PTHR47691">
    <property type="entry name" value="REGULATOR-RELATED"/>
    <property type="match status" value="1"/>
</dbReference>
<dbReference type="SUPFAM" id="SSF48452">
    <property type="entry name" value="TPR-like"/>
    <property type="match status" value="1"/>
</dbReference>
<dbReference type="Gene3D" id="1.25.40.10">
    <property type="entry name" value="Tetratricopeptide repeat domain"/>
    <property type="match status" value="1"/>
</dbReference>
<dbReference type="PANTHER" id="PTHR47691:SF3">
    <property type="entry name" value="HTH-TYPE TRANSCRIPTIONAL REGULATOR RV0890C-RELATED"/>
    <property type="match status" value="1"/>
</dbReference>
<sequence length="781" mass="84775">MKAGESAKSGRRILVRLDGLNECSAVFGAVAAAVGLPNTGGQPYVDAIVQWLRETRLCLVLDNCEHVADPVVILVRALLSGTQGVRVVATSRTPLGIAGERHLRLLPLNEAEAQDLFLARCQERVHGFEQDDAALKAIKAICQAVDGLPLAIELATGWIGALPIQDIAIHIAQGLDLLQRPRAQTARHATLTDTIAWSYTLLSPPARLLLQQLAVFPGSFGMEAVSGICMAREQTREDLWLALRELVEHSLVQFDLPSGRYRLLNTVRLFAIRLAQDAGAFNATREAHAKFFAALGMQARGVDFVPEDQWLPRLQVEIDNFQVALRTMLDARRGIEALALAAALTTFWWTASRHREGIGWILAASGQAQDAPPILQAAAQFSLGFLGAHDTGDWAMAAIELDRGLNLLASSDDAEAERLRGYLLCLRGECDIMAGAPEAGLESALEGAKLIARFAQDQWGQGFAAWNVAFGYERAGDWRQAVTHYERVVASQREGSLVVRMIGCQSLASALESQGSPAEAVPLFDEALHLCRQVGLTRLGDVHGSLARLLADCAHVRVAADIDLANARPLALEAQAAAEALQDMAAAAMAAAVLERLSAPSPVNGIFKRQGSIWVVGLQDNTVMLPESRGLRQLWHLLQQPGQEISAGELAVAADGQCREVISGDAVLDPKAVAQYRKRLRLLDQALALDSETLDDERRAAVRREHAFVSQELARSTGLDGRVRRTSSFAERMRVNVTRTLRAAIAEIETAHPALGQHLADSVRTGNFCSYQPSARMCWQF</sequence>
<protein>
    <submittedName>
        <fullName evidence="1">Uncharacterized protein</fullName>
    </submittedName>
</protein>
<comment type="caution">
    <text evidence="1">The sequence shown here is derived from an EMBL/GenBank/DDBJ whole genome shotgun (WGS) entry which is preliminary data.</text>
</comment>
<dbReference type="Proteomes" id="UP000186143">
    <property type="component" value="Unassembled WGS sequence"/>
</dbReference>
<dbReference type="AlphaFoldDB" id="A0A1Q9AHC4"/>
<dbReference type="STRING" id="1672749.BJF92_08870"/>
<dbReference type="InterPro" id="IPR027417">
    <property type="entry name" value="P-loop_NTPase"/>
</dbReference>
<gene>
    <name evidence="1" type="ORF">BJF92_08870</name>
</gene>